<accession>A0A445AZH0</accession>
<feature type="region of interest" description="Disordered" evidence="1">
    <location>
        <begin position="25"/>
        <end position="111"/>
    </location>
</feature>
<proteinExistence type="predicted"/>
<dbReference type="EMBL" id="SDMP01000011">
    <property type="protein sequence ID" value="RYR31801.1"/>
    <property type="molecule type" value="Genomic_DNA"/>
</dbReference>
<feature type="compositionally biased region" description="Pro residues" evidence="1">
    <location>
        <begin position="27"/>
        <end position="41"/>
    </location>
</feature>
<dbReference type="GO" id="GO:0000036">
    <property type="term" value="F:acyl carrier activity"/>
    <property type="evidence" value="ECO:0007669"/>
    <property type="project" value="InterPro"/>
</dbReference>
<dbReference type="AlphaFoldDB" id="A0A445AZH0"/>
<organism evidence="3 4">
    <name type="scientific">Arachis hypogaea</name>
    <name type="common">Peanut</name>
    <dbReference type="NCBI Taxonomy" id="3818"/>
    <lineage>
        <taxon>Eukaryota</taxon>
        <taxon>Viridiplantae</taxon>
        <taxon>Streptophyta</taxon>
        <taxon>Embryophyta</taxon>
        <taxon>Tracheophyta</taxon>
        <taxon>Spermatophyta</taxon>
        <taxon>Magnoliopsida</taxon>
        <taxon>eudicotyledons</taxon>
        <taxon>Gunneridae</taxon>
        <taxon>Pentapetalae</taxon>
        <taxon>rosids</taxon>
        <taxon>fabids</taxon>
        <taxon>Fabales</taxon>
        <taxon>Fabaceae</taxon>
        <taxon>Papilionoideae</taxon>
        <taxon>50 kb inversion clade</taxon>
        <taxon>dalbergioids sensu lato</taxon>
        <taxon>Dalbergieae</taxon>
        <taxon>Pterocarpus clade</taxon>
        <taxon>Arachis</taxon>
    </lineage>
</organism>
<feature type="domain" description="Carrier" evidence="2">
    <location>
        <begin position="255"/>
        <end position="296"/>
    </location>
</feature>
<dbReference type="InterPro" id="IPR044813">
    <property type="entry name" value="ACP_chloroplastic"/>
</dbReference>
<dbReference type="InterPro" id="IPR009081">
    <property type="entry name" value="PP-bd_ACP"/>
</dbReference>
<dbReference type="PANTHER" id="PTHR46153:SF20">
    <property type="entry name" value="ACYL CARRIER PROTEIN 2, CHLOROPLASTIC-RELATED"/>
    <property type="match status" value="1"/>
</dbReference>
<evidence type="ECO:0000313" key="4">
    <source>
        <dbReference type="Proteomes" id="UP000289738"/>
    </source>
</evidence>
<feature type="compositionally biased region" description="Low complexity" evidence="1">
    <location>
        <begin position="42"/>
        <end position="84"/>
    </location>
</feature>
<sequence length="296" mass="32912">MSIEEEATHTILISSNLLLAFTSFSPPSSPRLSPPSSPRLSPPSSVRLSPPSPEVPSASSSPVAAPSPRRFLPPTETAASPPASIRNQKPAHGGRSKSDLFQRGLPNRFPGTDLEPSRSFFRLTVPILQREIVILIPKSTYIFNGLARSRRTSLQFYQVLIDFVLSFTSTLPEDKAVDLYVLERALLSMHSSCGNVEECASNVHRHYEPVPYLRSYWSWKILDRVQRQEEEDIEYYAIKSVDKSQRSKVLHEANQETLQKVCDIVKKQLALPEGSSVTGESKFATLGADSLDSLFT</sequence>
<evidence type="ECO:0000259" key="2">
    <source>
        <dbReference type="PROSITE" id="PS50075"/>
    </source>
</evidence>
<evidence type="ECO:0000313" key="3">
    <source>
        <dbReference type="EMBL" id="RYR31801.1"/>
    </source>
</evidence>
<keyword evidence="4" id="KW-1185">Reference proteome</keyword>
<protein>
    <recommendedName>
        <fullName evidence="2">Carrier domain-containing protein</fullName>
    </recommendedName>
</protein>
<dbReference type="PROSITE" id="PS50075">
    <property type="entry name" value="CARRIER"/>
    <property type="match status" value="1"/>
</dbReference>
<dbReference type="Proteomes" id="UP000289738">
    <property type="component" value="Chromosome B01"/>
</dbReference>
<dbReference type="Gene3D" id="1.10.510.10">
    <property type="entry name" value="Transferase(Phosphotransferase) domain 1"/>
    <property type="match status" value="1"/>
</dbReference>
<comment type="caution">
    <text evidence="3">The sequence shown here is derived from an EMBL/GenBank/DDBJ whole genome shotgun (WGS) entry which is preliminary data.</text>
</comment>
<dbReference type="PANTHER" id="PTHR46153">
    <property type="entry name" value="ACYL CARRIER PROTEIN"/>
    <property type="match status" value="1"/>
</dbReference>
<evidence type="ECO:0000256" key="1">
    <source>
        <dbReference type="SAM" id="MobiDB-lite"/>
    </source>
</evidence>
<gene>
    <name evidence="3" type="ORF">Ahy_B01g056719</name>
</gene>
<name>A0A445AZH0_ARAHY</name>
<reference evidence="3 4" key="1">
    <citation type="submission" date="2019-01" db="EMBL/GenBank/DDBJ databases">
        <title>Sequencing of cultivated peanut Arachis hypogaea provides insights into genome evolution and oil improvement.</title>
        <authorList>
            <person name="Chen X."/>
        </authorList>
    </citation>
    <scope>NUCLEOTIDE SEQUENCE [LARGE SCALE GENOMIC DNA]</scope>
    <source>
        <strain evidence="4">cv. Fuhuasheng</strain>
        <tissue evidence="3">Leaves</tissue>
    </source>
</reference>
<dbReference type="STRING" id="3818.A0A445AZH0"/>